<dbReference type="Pfam" id="PF04542">
    <property type="entry name" value="Sigma70_r2"/>
    <property type="match status" value="1"/>
</dbReference>
<evidence type="ECO:0000256" key="4">
    <source>
        <dbReference type="ARBA" id="ARBA00023163"/>
    </source>
</evidence>
<dbReference type="InterPro" id="IPR000943">
    <property type="entry name" value="RNA_pol_sigma70"/>
</dbReference>
<dbReference type="Pfam" id="PF04545">
    <property type="entry name" value="Sigma70_r4"/>
    <property type="match status" value="1"/>
</dbReference>
<evidence type="ECO:0000256" key="2">
    <source>
        <dbReference type="ARBA" id="ARBA00023082"/>
    </source>
</evidence>
<dbReference type="InterPro" id="IPR007627">
    <property type="entry name" value="RNA_pol_sigma70_r2"/>
</dbReference>
<dbReference type="CDD" id="cd06171">
    <property type="entry name" value="Sigma70_r4"/>
    <property type="match status" value="1"/>
</dbReference>
<evidence type="ECO:0000259" key="6">
    <source>
        <dbReference type="Pfam" id="PF04545"/>
    </source>
</evidence>
<comment type="caution">
    <text evidence="7">The sequence shown here is derived from an EMBL/GenBank/DDBJ whole genome shotgun (WGS) entry which is preliminary data.</text>
</comment>
<evidence type="ECO:0000313" key="7">
    <source>
        <dbReference type="EMBL" id="MRW94183.1"/>
    </source>
</evidence>
<dbReference type="InterPro" id="IPR014284">
    <property type="entry name" value="RNA_pol_sigma-70_dom"/>
</dbReference>
<keyword evidence="1" id="KW-0805">Transcription regulation</keyword>
<evidence type="ECO:0000256" key="1">
    <source>
        <dbReference type="ARBA" id="ARBA00023015"/>
    </source>
</evidence>
<dbReference type="Gene3D" id="1.20.140.160">
    <property type="match status" value="1"/>
</dbReference>
<dbReference type="Gene3D" id="1.20.120.1810">
    <property type="match status" value="1"/>
</dbReference>
<dbReference type="GO" id="GO:0006352">
    <property type="term" value="P:DNA-templated transcription initiation"/>
    <property type="evidence" value="ECO:0007669"/>
    <property type="project" value="InterPro"/>
</dbReference>
<feature type="domain" description="RNA polymerase sigma-70 region 4" evidence="6">
    <location>
        <begin position="184"/>
        <end position="233"/>
    </location>
</feature>
<keyword evidence="4" id="KW-0804">Transcription</keyword>
<dbReference type="SUPFAM" id="SSF88659">
    <property type="entry name" value="Sigma3 and sigma4 domains of RNA polymerase sigma factors"/>
    <property type="match status" value="1"/>
</dbReference>
<organism evidence="7 8">
    <name type="scientific">Duganella guangzhouensis</name>
    <dbReference type="NCBI Taxonomy" id="2666084"/>
    <lineage>
        <taxon>Bacteria</taxon>
        <taxon>Pseudomonadati</taxon>
        <taxon>Pseudomonadota</taxon>
        <taxon>Betaproteobacteria</taxon>
        <taxon>Burkholderiales</taxon>
        <taxon>Oxalobacteraceae</taxon>
        <taxon>Telluria group</taxon>
        <taxon>Duganella</taxon>
    </lineage>
</organism>
<keyword evidence="8" id="KW-1185">Reference proteome</keyword>
<dbReference type="SUPFAM" id="SSF88946">
    <property type="entry name" value="Sigma2 domain of RNA polymerase sigma factors"/>
    <property type="match status" value="1"/>
</dbReference>
<sequence>MHVDTGETAALWEEFARSRAAALRERLASHYLPFARMLAAKMYANRTHLQVEFDEYLQYARVGLLEAVDRFDSTRGFKFETYAASRINGAILNGMASYSEVHEQIAARKRLIEERMASLKEPERTTQRPDDLFGYLAELAIGLAVGFALDDTGMYQEPEQSVSYRDYTYASVELAQLRARLKALLDTLPARHAQVIRGHYLQQLPFEQLAEMLALSRGRISQIHKEALLKLREGLRATPELNWSG</sequence>
<dbReference type="GO" id="GO:0016987">
    <property type="term" value="F:sigma factor activity"/>
    <property type="evidence" value="ECO:0007669"/>
    <property type="project" value="UniProtKB-KW"/>
</dbReference>
<evidence type="ECO:0000256" key="3">
    <source>
        <dbReference type="ARBA" id="ARBA00023125"/>
    </source>
</evidence>
<keyword evidence="3" id="KW-0238">DNA-binding</keyword>
<dbReference type="InterPro" id="IPR007630">
    <property type="entry name" value="RNA_pol_sigma70_r4"/>
</dbReference>
<dbReference type="InterPro" id="IPR013324">
    <property type="entry name" value="RNA_pol_sigma_r3/r4-like"/>
</dbReference>
<feature type="domain" description="RNA polymerase sigma-70 region 2" evidence="5">
    <location>
        <begin position="28"/>
        <end position="95"/>
    </location>
</feature>
<accession>A0A6I2L8J3</accession>
<dbReference type="GO" id="GO:0003677">
    <property type="term" value="F:DNA binding"/>
    <property type="evidence" value="ECO:0007669"/>
    <property type="project" value="UniProtKB-KW"/>
</dbReference>
<dbReference type="Proteomes" id="UP000433309">
    <property type="component" value="Unassembled WGS sequence"/>
</dbReference>
<dbReference type="PRINTS" id="PR00046">
    <property type="entry name" value="SIGMA70FCT"/>
</dbReference>
<dbReference type="NCBIfam" id="TIGR02937">
    <property type="entry name" value="sigma70-ECF"/>
    <property type="match status" value="1"/>
</dbReference>
<dbReference type="RefSeq" id="WP_154383048.1">
    <property type="nucleotide sequence ID" value="NZ_WKJK01000023.1"/>
</dbReference>
<dbReference type="PANTHER" id="PTHR30385">
    <property type="entry name" value="SIGMA FACTOR F FLAGELLAR"/>
    <property type="match status" value="1"/>
</dbReference>
<dbReference type="InterPro" id="IPR013325">
    <property type="entry name" value="RNA_pol_sigma_r2"/>
</dbReference>
<protein>
    <submittedName>
        <fullName evidence="7">Sigma-70 family RNA polymerase sigma factor</fullName>
    </submittedName>
</protein>
<dbReference type="EMBL" id="WKJK01000023">
    <property type="protein sequence ID" value="MRW94183.1"/>
    <property type="molecule type" value="Genomic_DNA"/>
</dbReference>
<name>A0A6I2L8J3_9BURK</name>
<gene>
    <name evidence="7" type="ORF">GJ699_29840</name>
</gene>
<evidence type="ECO:0000259" key="5">
    <source>
        <dbReference type="Pfam" id="PF04542"/>
    </source>
</evidence>
<keyword evidence="2" id="KW-0731">Sigma factor</keyword>
<dbReference type="AlphaFoldDB" id="A0A6I2L8J3"/>
<evidence type="ECO:0000313" key="8">
    <source>
        <dbReference type="Proteomes" id="UP000433309"/>
    </source>
</evidence>
<reference evidence="7 8" key="1">
    <citation type="submission" date="2019-11" db="EMBL/GenBank/DDBJ databases">
        <title>Novel species isolated from a subtropical stream in China.</title>
        <authorList>
            <person name="Lu H."/>
        </authorList>
    </citation>
    <scope>NUCLEOTIDE SEQUENCE [LARGE SCALE GENOMIC DNA]</scope>
    <source>
        <strain evidence="7 8">FT80W</strain>
    </source>
</reference>
<proteinExistence type="predicted"/>